<gene>
    <name evidence="1" type="ORF">CUN49_09080</name>
</gene>
<proteinExistence type="predicted"/>
<protein>
    <recommendedName>
        <fullName evidence="3">NB-ARC domain-containing protein</fullName>
    </recommendedName>
</protein>
<organism evidence="1 2">
    <name type="scientific">Candidatus Thermofonsia Clade 1 bacterium</name>
    <dbReference type="NCBI Taxonomy" id="2364210"/>
    <lineage>
        <taxon>Bacteria</taxon>
        <taxon>Bacillati</taxon>
        <taxon>Chloroflexota</taxon>
        <taxon>Candidatus Thermofontia</taxon>
        <taxon>Candidatus Thermofonsia Clade 1</taxon>
    </lineage>
</organism>
<name>A0A2M8PDV3_9CHLR</name>
<dbReference type="EMBL" id="PGTM01000117">
    <property type="protein sequence ID" value="PJF35725.1"/>
    <property type="molecule type" value="Genomic_DNA"/>
</dbReference>
<dbReference type="AlphaFoldDB" id="A0A2M8PDV3"/>
<sequence>LRCLTDGITSSERAQRFLDILREFVEANFHYLQTTSRPRVADLANLRANPETLKWGVLYWRYFCKMTLRTNAIAKLSGIGIRQIRRYLRDGLHALSARLTELERSVRREYAHERNLRSAEQRLSRNLANEQMKLVHKIETHLQSGNLVMLGGAIGTGKSSILFRLYELMHPAHKLVWVEAQPEYLDQHGQLQKLRGESTAEALVAQMYEGLGLFEHSTIDDQIEAIDAYPENIIFAINRVDALPQLELQKLIECLKQLPRHKFVITTRRFIKLGGNVMSLRVPQLKEAQSRDILECARRSKIESSDGLEPLTDSQFNRLYKLVGGLPLALSVLGTHLAHTRVEQAIQDLKNARPPFDALYTYALKSTWKQLSPSGRDLVRYLSSRNGGQSSEEHLSKLDIGSRVPSAITELTEHYLIDIEFWRRQRFVRLMPLMCTAIRSEMDKRW</sequence>
<dbReference type="SUPFAM" id="SSF52540">
    <property type="entry name" value="P-loop containing nucleoside triphosphate hydrolases"/>
    <property type="match status" value="1"/>
</dbReference>
<evidence type="ECO:0000313" key="2">
    <source>
        <dbReference type="Proteomes" id="UP000229681"/>
    </source>
</evidence>
<dbReference type="PRINTS" id="PR00364">
    <property type="entry name" value="DISEASERSIST"/>
</dbReference>
<feature type="non-terminal residue" evidence="1">
    <location>
        <position position="1"/>
    </location>
</feature>
<evidence type="ECO:0000313" key="1">
    <source>
        <dbReference type="EMBL" id="PJF35725.1"/>
    </source>
</evidence>
<evidence type="ECO:0008006" key="3">
    <source>
        <dbReference type="Google" id="ProtNLM"/>
    </source>
</evidence>
<dbReference type="Gene3D" id="3.40.50.300">
    <property type="entry name" value="P-loop containing nucleotide triphosphate hydrolases"/>
    <property type="match status" value="1"/>
</dbReference>
<dbReference type="Proteomes" id="UP000229681">
    <property type="component" value="Unassembled WGS sequence"/>
</dbReference>
<dbReference type="InterPro" id="IPR027417">
    <property type="entry name" value="P-loop_NTPase"/>
</dbReference>
<reference evidence="1 2" key="1">
    <citation type="submission" date="2017-11" db="EMBL/GenBank/DDBJ databases">
        <title>Evolution of Phototrophy in the Chloroflexi Phylum Driven by Horizontal Gene Transfer.</title>
        <authorList>
            <person name="Ward L.M."/>
            <person name="Hemp J."/>
            <person name="Shih P.M."/>
            <person name="Mcglynn S.E."/>
            <person name="Fischer W."/>
        </authorList>
    </citation>
    <scope>NUCLEOTIDE SEQUENCE [LARGE SCALE GENOMIC DNA]</scope>
    <source>
        <strain evidence="1">JP3_13</strain>
    </source>
</reference>
<accession>A0A2M8PDV3</accession>
<comment type="caution">
    <text evidence="1">The sequence shown here is derived from an EMBL/GenBank/DDBJ whole genome shotgun (WGS) entry which is preliminary data.</text>
</comment>